<comment type="similarity">
    <text evidence="2">Belongs to the BshC family.</text>
</comment>
<feature type="domain" description="Bacillithiol biosynthesis BshC N-terminal Rossmann-like" evidence="3">
    <location>
        <begin position="1"/>
        <end position="379"/>
    </location>
</feature>
<accession>A0A0V8JRQ9</accession>
<dbReference type="PIRSF" id="PIRSF012535">
    <property type="entry name" value="UCP012535"/>
    <property type="match status" value="1"/>
</dbReference>
<dbReference type="InterPro" id="IPR055399">
    <property type="entry name" value="CC_BshC"/>
</dbReference>
<dbReference type="Proteomes" id="UP000053681">
    <property type="component" value="Unassembled WGS sequence"/>
</dbReference>
<proteinExistence type="inferred from homology"/>
<comment type="caution">
    <text evidence="5">The sequence shown here is derived from an EMBL/GenBank/DDBJ whole genome shotgun (WGS) entry which is preliminary data.</text>
</comment>
<dbReference type="Pfam" id="PF10079">
    <property type="entry name" value="Rossmann-like_BshC"/>
    <property type="match status" value="1"/>
</dbReference>
<sequence length="540" mass="62451">MEITDVSLSATNKLTEEYIQGSNQAMSYFHYNIHKSDVYKERLHDLKSYTHPREELVEYLTGFNKKLNASNKTLENIEQLRDQDSVVVVGGQQAGLLTGPLYTIHKVISIILLAKQQEEALGVPVLPVFWIAGEDHDFAEINHVYVEEKGQMLKKTFKQSLKTKDMVSNVNINQEACSEWIDSLFQLFGETEHTKEVLSFLKCSLQQSQTFTDFFAYLTTKLFTEYGLILMDAASEELRKIESSFFIQLIEQNEALSQSVMAQQKKLSDDYKKVIDVGSETAHLFYSHEGNRILLERDEAQNFKGKQDEVSFSKENLIQIAKQSPHLLSNNVVTRPLMQEYLLPTLAFVAGPGEVAYWAELQQAFNIFNFTMPPVVPRLSYTLVERNIAKYLEELNINSEKAVVQGVATEREAWLRAEVRNPYEGYFNEAKEKIEEIHKTLRENVQKEDKTFEEVLLKNRAILQKQMETVQKIVESKQLIKHDVTHTKYNKIECALRPNGAPQERIWNVAYYLNKYGMQFVSQLLNEEVEFNHHLKVCYL</sequence>
<keyword evidence="1 2" id="KW-0436">Ligase</keyword>
<evidence type="ECO:0000313" key="5">
    <source>
        <dbReference type="EMBL" id="KSU89755.1"/>
    </source>
</evidence>
<dbReference type="RefSeq" id="WP_062686241.1">
    <property type="nucleotide sequence ID" value="NZ_KQ758627.1"/>
</dbReference>
<evidence type="ECO:0000256" key="2">
    <source>
        <dbReference type="HAMAP-Rule" id="MF_01867"/>
    </source>
</evidence>
<evidence type="ECO:0000313" key="6">
    <source>
        <dbReference type="Proteomes" id="UP000053681"/>
    </source>
</evidence>
<dbReference type="Pfam" id="PF24850">
    <property type="entry name" value="CC_BshC"/>
    <property type="match status" value="1"/>
</dbReference>
<name>A0A0V8JRQ9_9BACI</name>
<dbReference type="InterPro" id="IPR055398">
    <property type="entry name" value="Rossmann-like_BshC"/>
</dbReference>
<dbReference type="HAMAP" id="MF_01867">
    <property type="entry name" value="BshC"/>
    <property type="match status" value="1"/>
</dbReference>
<reference evidence="5 6" key="1">
    <citation type="submission" date="2015-11" db="EMBL/GenBank/DDBJ databases">
        <title>Bacillus caseinolyticus sp nov.</title>
        <authorList>
            <person name="Dastager S.G."/>
            <person name="Mawlankar R."/>
        </authorList>
    </citation>
    <scope>NUCLEOTIDE SEQUENCE [LARGE SCALE GENOMIC DNA]</scope>
    <source>
        <strain evidence="5 6">SGD-V-76</strain>
    </source>
</reference>
<comment type="function">
    <text evidence="2">Involved in bacillithiol (BSH) biosynthesis. May catalyze the last step of the pathway, the addition of cysteine to glucosamine malate (GlcN-Mal) to generate BSH.</text>
</comment>
<protein>
    <recommendedName>
        <fullName evidence="2">Putative cysteine ligase BshC</fullName>
        <ecNumber evidence="2">6.-.-.-</ecNumber>
    </recommendedName>
</protein>
<dbReference type="NCBIfam" id="TIGR03998">
    <property type="entry name" value="thiol_BshC"/>
    <property type="match status" value="1"/>
</dbReference>
<dbReference type="EMBL" id="LNQP01000002">
    <property type="protein sequence ID" value="KSU89755.1"/>
    <property type="molecule type" value="Genomic_DNA"/>
</dbReference>
<evidence type="ECO:0000259" key="3">
    <source>
        <dbReference type="Pfam" id="PF10079"/>
    </source>
</evidence>
<evidence type="ECO:0000256" key="1">
    <source>
        <dbReference type="ARBA" id="ARBA00022598"/>
    </source>
</evidence>
<organism evidence="5 6">
    <name type="scientific">Priestia veravalensis</name>
    <dbReference type="NCBI Taxonomy" id="1414648"/>
    <lineage>
        <taxon>Bacteria</taxon>
        <taxon>Bacillati</taxon>
        <taxon>Bacillota</taxon>
        <taxon>Bacilli</taxon>
        <taxon>Bacillales</taxon>
        <taxon>Bacillaceae</taxon>
        <taxon>Priestia</taxon>
    </lineage>
</organism>
<dbReference type="AlphaFoldDB" id="A0A0V8JRQ9"/>
<keyword evidence="6" id="KW-1185">Reference proteome</keyword>
<gene>
    <name evidence="2" type="primary">bshC</name>
    <name evidence="5" type="ORF">AS180_01260</name>
</gene>
<feature type="domain" description="Bacillithiol biosynthesis BshC C-terminal coiled-coil" evidence="4">
    <location>
        <begin position="382"/>
        <end position="540"/>
    </location>
</feature>
<dbReference type="EC" id="6.-.-.-" evidence="2"/>
<dbReference type="InterPro" id="IPR011199">
    <property type="entry name" value="Bacillithiol_biosynth_BshC"/>
</dbReference>
<evidence type="ECO:0000259" key="4">
    <source>
        <dbReference type="Pfam" id="PF24850"/>
    </source>
</evidence>
<dbReference type="GO" id="GO:0016874">
    <property type="term" value="F:ligase activity"/>
    <property type="evidence" value="ECO:0007669"/>
    <property type="project" value="UniProtKB-UniRule"/>
</dbReference>